<keyword evidence="1" id="KW-0805">Transcription regulation</keyword>
<organism evidence="6 7">
    <name type="scientific">Staphylococcus gallinarum</name>
    <dbReference type="NCBI Taxonomy" id="1293"/>
    <lineage>
        <taxon>Bacteria</taxon>
        <taxon>Bacillati</taxon>
        <taxon>Bacillota</taxon>
        <taxon>Bacilli</taxon>
        <taxon>Bacillales</taxon>
        <taxon>Staphylococcaceae</taxon>
        <taxon>Staphylococcus</taxon>
    </lineage>
</organism>
<dbReference type="EMBL" id="UHDK01000001">
    <property type="protein sequence ID" value="SUM31603.1"/>
    <property type="molecule type" value="Genomic_DNA"/>
</dbReference>
<dbReference type="InterPro" id="IPR028082">
    <property type="entry name" value="Peripla_BP_I"/>
</dbReference>
<dbReference type="GO" id="GO:0000976">
    <property type="term" value="F:transcription cis-regulatory region binding"/>
    <property type="evidence" value="ECO:0007669"/>
    <property type="project" value="TreeGrafter"/>
</dbReference>
<name>A0A0D0STA2_STAGA</name>
<reference evidence="6 7" key="1">
    <citation type="submission" date="2018-06" db="EMBL/GenBank/DDBJ databases">
        <authorList>
            <consortium name="Pathogen Informatics"/>
            <person name="Doyle S."/>
        </authorList>
    </citation>
    <scope>NUCLEOTIDE SEQUENCE [LARGE SCALE GENOMIC DNA]</scope>
    <source>
        <strain evidence="6 7">NCTC12195</strain>
    </source>
</reference>
<dbReference type="SUPFAM" id="SSF47413">
    <property type="entry name" value="lambda repressor-like DNA-binding domains"/>
    <property type="match status" value="1"/>
</dbReference>
<dbReference type="GO" id="GO:0003700">
    <property type="term" value="F:DNA-binding transcription factor activity"/>
    <property type="evidence" value="ECO:0007669"/>
    <property type="project" value="TreeGrafter"/>
</dbReference>
<dbReference type="Gene3D" id="1.10.260.40">
    <property type="entry name" value="lambda repressor-like DNA-binding domains"/>
    <property type="match status" value="1"/>
</dbReference>
<dbReference type="OrthoDB" id="2528004at2"/>
<evidence type="ECO:0000313" key="8">
    <source>
        <dbReference type="Proteomes" id="UP000321057"/>
    </source>
</evidence>
<sequence>MAVTLKDVAEACGVSYSTVSKALKNSHLVKPKTKQMIQQKALEMNYIANQSARSLVSKKSGTIGLIWPSVDRIAVTHLISEINHAIKSYGYAMFVSIDDVSTASKKFVEFGCDGIVIFDEGEHTNLPPEIYHNISVVAYGADRNTPYPIINVNHAEAMVMAIQALQEKGIESIDYIGDTDTNDVRQITKKRAIETYCTAHNIDYRLINSKGLNSIEAETSIKKFLQTNSLAPGVICGSYDITVGTINALDETQQPIIYSYDNIPQIKKLDYPVNAIGVPTSQIAEQIVAILNKIINGEDTEASYDLHPELQNNM</sequence>
<dbReference type="PROSITE" id="PS50932">
    <property type="entry name" value="HTH_LACI_2"/>
    <property type="match status" value="1"/>
</dbReference>
<dbReference type="AlphaFoldDB" id="A0A0D0STA2"/>
<reference evidence="5 8" key="2">
    <citation type="submission" date="2019-07" db="EMBL/GenBank/DDBJ databases">
        <title>Whole genome shotgun sequence of Staphylococcus gallinarum NBRC 109767.</title>
        <authorList>
            <person name="Hosoyama A."/>
            <person name="Uohara A."/>
            <person name="Ohji S."/>
            <person name="Ichikawa N."/>
        </authorList>
    </citation>
    <scope>NUCLEOTIDE SEQUENCE [LARGE SCALE GENOMIC DNA]</scope>
    <source>
        <strain evidence="5 8">NBRC 109767</strain>
    </source>
</reference>
<evidence type="ECO:0000259" key="4">
    <source>
        <dbReference type="PROSITE" id="PS50932"/>
    </source>
</evidence>
<dbReference type="PANTHER" id="PTHR30146:SF109">
    <property type="entry name" value="HTH-TYPE TRANSCRIPTIONAL REGULATOR GALS"/>
    <property type="match status" value="1"/>
</dbReference>
<dbReference type="STRING" id="1293.SH09_02255"/>
<dbReference type="SMART" id="SM00354">
    <property type="entry name" value="HTH_LACI"/>
    <property type="match status" value="1"/>
</dbReference>
<evidence type="ECO:0000256" key="2">
    <source>
        <dbReference type="ARBA" id="ARBA00023125"/>
    </source>
</evidence>
<dbReference type="Pfam" id="PF00356">
    <property type="entry name" value="LacI"/>
    <property type="match status" value="1"/>
</dbReference>
<dbReference type="EMBL" id="BKAX01000001">
    <property type="protein sequence ID" value="GEQ04235.1"/>
    <property type="molecule type" value="Genomic_DNA"/>
</dbReference>
<dbReference type="InterPro" id="IPR010982">
    <property type="entry name" value="Lambda_DNA-bd_dom_sf"/>
</dbReference>
<dbReference type="Gene3D" id="3.40.50.2300">
    <property type="match status" value="2"/>
</dbReference>
<dbReference type="Proteomes" id="UP000255277">
    <property type="component" value="Unassembled WGS sequence"/>
</dbReference>
<feature type="domain" description="HTH lacI-type" evidence="4">
    <location>
        <begin position="3"/>
        <end position="57"/>
    </location>
</feature>
<evidence type="ECO:0000313" key="6">
    <source>
        <dbReference type="EMBL" id="SUM31603.1"/>
    </source>
</evidence>
<dbReference type="PANTHER" id="PTHR30146">
    <property type="entry name" value="LACI-RELATED TRANSCRIPTIONAL REPRESSOR"/>
    <property type="match status" value="1"/>
</dbReference>
<keyword evidence="3" id="KW-0804">Transcription</keyword>
<dbReference type="SUPFAM" id="SSF53822">
    <property type="entry name" value="Periplasmic binding protein-like I"/>
    <property type="match status" value="1"/>
</dbReference>
<evidence type="ECO:0000313" key="7">
    <source>
        <dbReference type="Proteomes" id="UP000255277"/>
    </source>
</evidence>
<protein>
    <submittedName>
        <fullName evidence="5 6">Transcriptional regulator</fullName>
    </submittedName>
</protein>
<dbReference type="RefSeq" id="WP_042737997.1">
    <property type="nucleotide sequence ID" value="NZ_BKAX01000001.1"/>
</dbReference>
<keyword evidence="2" id="KW-0238">DNA-binding</keyword>
<evidence type="ECO:0000256" key="3">
    <source>
        <dbReference type="ARBA" id="ARBA00023163"/>
    </source>
</evidence>
<dbReference type="Proteomes" id="UP000321057">
    <property type="component" value="Unassembled WGS sequence"/>
</dbReference>
<proteinExistence type="predicted"/>
<dbReference type="CDD" id="cd01392">
    <property type="entry name" value="HTH_LacI"/>
    <property type="match status" value="1"/>
</dbReference>
<gene>
    <name evidence="6" type="primary">ccpA_2</name>
    <name evidence="5" type="synonym">ccpA_1</name>
    <name evidence="6" type="ORF">NCTC12195_01037</name>
    <name evidence="5" type="ORF">SGA02_00630</name>
</gene>
<evidence type="ECO:0000256" key="1">
    <source>
        <dbReference type="ARBA" id="ARBA00023015"/>
    </source>
</evidence>
<accession>A0A0D0STA2</accession>
<dbReference type="InterPro" id="IPR000843">
    <property type="entry name" value="HTH_LacI"/>
</dbReference>
<evidence type="ECO:0000313" key="5">
    <source>
        <dbReference type="EMBL" id="GEQ04235.1"/>
    </source>
</evidence>
<keyword evidence="8" id="KW-1185">Reference proteome</keyword>